<name>A0A0L7LL01_OPEBR</name>
<evidence type="ECO:0000313" key="3">
    <source>
        <dbReference type="Proteomes" id="UP000037510"/>
    </source>
</evidence>
<dbReference type="PANTHER" id="PTHR33050">
    <property type="entry name" value="REVERSE TRANSCRIPTASE DOMAIN-CONTAINING PROTEIN"/>
    <property type="match status" value="1"/>
</dbReference>
<reference evidence="2 3" key="1">
    <citation type="journal article" date="2015" name="Genome Biol. Evol.">
        <title>The genome of winter moth (Operophtera brumata) provides a genomic perspective on sexual dimorphism and phenology.</title>
        <authorList>
            <person name="Derks M.F."/>
            <person name="Smit S."/>
            <person name="Salis L."/>
            <person name="Schijlen E."/>
            <person name="Bossers A."/>
            <person name="Mateman C."/>
            <person name="Pijl A.S."/>
            <person name="de Ridder D."/>
            <person name="Groenen M.A."/>
            <person name="Visser M.E."/>
            <person name="Megens H.J."/>
        </authorList>
    </citation>
    <scope>NUCLEOTIDE SEQUENCE [LARGE SCALE GENOMIC DNA]</scope>
    <source>
        <strain evidence="2">WM2013NL</strain>
        <tissue evidence="2">Head and thorax</tissue>
    </source>
</reference>
<dbReference type="AlphaFoldDB" id="A0A0L7LL01"/>
<dbReference type="PROSITE" id="PS50878">
    <property type="entry name" value="RT_POL"/>
    <property type="match status" value="1"/>
</dbReference>
<dbReference type="GO" id="GO:0003964">
    <property type="term" value="F:RNA-directed DNA polymerase activity"/>
    <property type="evidence" value="ECO:0007669"/>
    <property type="project" value="UniProtKB-KW"/>
</dbReference>
<dbReference type="Gene3D" id="3.30.70.270">
    <property type="match status" value="1"/>
</dbReference>
<sequence length="349" mass="40790">MQSEIQEMQTMGAIEQATAPSGFLSPMFLKKKPNGTFRQIFNLKVLNKYLKPKKFRLINCEKIPNFIQPKDFMMKIDISKAYFHVPIDEKHRRFLMLKFNGQLYQMTCLPFGLATAPQTFAKLTNWLANVLRNQGIRVVVYLDDFLLANQNPITLKQQYFQAKELLCHLGWHLNQEKTSNTPSQEQEYLGVVWNTLINTKTIKNQKKEQTKKQLICIIKRSQCTWLQAKRLLGRLTFASFVVPQGRLHCRFLQRDNNHMKRYPQSIMYKLSKDTLEDCEWWLQHLSDGSPIHLQPTTVFITTDASDIGWGASINGQNLSGTWNAKQQKWHCNRKELWTVLIALRKKIAL</sequence>
<comment type="caution">
    <text evidence="2">The sequence shown here is derived from an EMBL/GenBank/DDBJ whole genome shotgun (WGS) entry which is preliminary data.</text>
</comment>
<dbReference type="Pfam" id="PF00078">
    <property type="entry name" value="RVT_1"/>
    <property type="match status" value="1"/>
</dbReference>
<keyword evidence="2" id="KW-0808">Transferase</keyword>
<dbReference type="SUPFAM" id="SSF56672">
    <property type="entry name" value="DNA/RNA polymerases"/>
    <property type="match status" value="1"/>
</dbReference>
<evidence type="ECO:0000259" key="1">
    <source>
        <dbReference type="PROSITE" id="PS50878"/>
    </source>
</evidence>
<accession>A0A0L7LL01</accession>
<dbReference type="InterPro" id="IPR052055">
    <property type="entry name" value="Hepadnavirus_pol/RT"/>
</dbReference>
<keyword evidence="3" id="KW-1185">Reference proteome</keyword>
<dbReference type="InterPro" id="IPR043502">
    <property type="entry name" value="DNA/RNA_pol_sf"/>
</dbReference>
<dbReference type="CDD" id="cd09275">
    <property type="entry name" value="RNase_HI_RT_DIRS1"/>
    <property type="match status" value="1"/>
</dbReference>
<organism evidence="2 3">
    <name type="scientific">Operophtera brumata</name>
    <name type="common">Winter moth</name>
    <name type="synonym">Phalaena brumata</name>
    <dbReference type="NCBI Taxonomy" id="104452"/>
    <lineage>
        <taxon>Eukaryota</taxon>
        <taxon>Metazoa</taxon>
        <taxon>Ecdysozoa</taxon>
        <taxon>Arthropoda</taxon>
        <taxon>Hexapoda</taxon>
        <taxon>Insecta</taxon>
        <taxon>Pterygota</taxon>
        <taxon>Neoptera</taxon>
        <taxon>Endopterygota</taxon>
        <taxon>Lepidoptera</taxon>
        <taxon>Glossata</taxon>
        <taxon>Ditrysia</taxon>
        <taxon>Geometroidea</taxon>
        <taxon>Geometridae</taxon>
        <taxon>Larentiinae</taxon>
        <taxon>Operophtera</taxon>
    </lineage>
</organism>
<dbReference type="InterPro" id="IPR043128">
    <property type="entry name" value="Rev_trsase/Diguanyl_cyclase"/>
</dbReference>
<dbReference type="CDD" id="cd03714">
    <property type="entry name" value="RT_DIRS1"/>
    <property type="match status" value="1"/>
</dbReference>
<dbReference type="PANTHER" id="PTHR33050:SF7">
    <property type="entry name" value="RIBONUCLEASE H"/>
    <property type="match status" value="1"/>
</dbReference>
<dbReference type="EMBL" id="JTDY01000686">
    <property type="protein sequence ID" value="KOB76218.1"/>
    <property type="molecule type" value="Genomic_DNA"/>
</dbReference>
<dbReference type="InterPro" id="IPR000477">
    <property type="entry name" value="RT_dom"/>
</dbReference>
<gene>
    <name evidence="2" type="ORF">OBRU01_06149</name>
</gene>
<feature type="domain" description="Reverse transcriptase" evidence="1">
    <location>
        <begin position="11"/>
        <end position="193"/>
    </location>
</feature>
<keyword evidence="2" id="KW-0695">RNA-directed DNA polymerase</keyword>
<dbReference type="Proteomes" id="UP000037510">
    <property type="component" value="Unassembled WGS sequence"/>
</dbReference>
<proteinExistence type="predicted"/>
<dbReference type="Gene3D" id="3.10.10.10">
    <property type="entry name" value="HIV Type 1 Reverse Transcriptase, subunit A, domain 1"/>
    <property type="match status" value="1"/>
</dbReference>
<keyword evidence="2" id="KW-0548">Nucleotidyltransferase</keyword>
<protein>
    <submittedName>
        <fullName evidence="2">Reverse transcriptase</fullName>
    </submittedName>
</protein>
<dbReference type="STRING" id="104452.A0A0L7LL01"/>
<evidence type="ECO:0000313" key="2">
    <source>
        <dbReference type="EMBL" id="KOB76218.1"/>
    </source>
</evidence>